<gene>
    <name evidence="1" type="ORF">Krac_0506</name>
</gene>
<dbReference type="EMBL" id="ADVG01000005">
    <property type="protein sequence ID" value="EFH79974.1"/>
    <property type="molecule type" value="Genomic_DNA"/>
</dbReference>
<accession>D6U7W3</accession>
<keyword evidence="2" id="KW-1185">Reference proteome</keyword>
<dbReference type="InParanoid" id="D6U7W3"/>
<evidence type="ECO:0000313" key="2">
    <source>
        <dbReference type="Proteomes" id="UP000004508"/>
    </source>
</evidence>
<proteinExistence type="predicted"/>
<dbReference type="Proteomes" id="UP000004508">
    <property type="component" value="Unassembled WGS sequence"/>
</dbReference>
<organism evidence="1 2">
    <name type="scientific">Ktedonobacter racemifer DSM 44963</name>
    <dbReference type="NCBI Taxonomy" id="485913"/>
    <lineage>
        <taxon>Bacteria</taxon>
        <taxon>Bacillati</taxon>
        <taxon>Chloroflexota</taxon>
        <taxon>Ktedonobacteria</taxon>
        <taxon>Ktedonobacterales</taxon>
        <taxon>Ktedonobacteraceae</taxon>
        <taxon>Ktedonobacter</taxon>
    </lineage>
</organism>
<evidence type="ECO:0000313" key="1">
    <source>
        <dbReference type="EMBL" id="EFH79974.1"/>
    </source>
</evidence>
<sequence>MGSKLLAHQIIAHDVEVEGYPVRYRVIDQFGEPARSPISCFSPTQDAMALMRI</sequence>
<comment type="caution">
    <text evidence="1">The sequence shown here is derived from an EMBL/GenBank/DDBJ whole genome shotgun (WGS) entry which is preliminary data.</text>
</comment>
<reference evidence="1 2" key="1">
    <citation type="journal article" date="2011" name="Stand. Genomic Sci.">
        <title>Non-contiguous finished genome sequence and contextual data of the filamentous soil bacterium Ktedonobacter racemifer type strain (SOSP1-21).</title>
        <authorList>
            <person name="Chang Y.J."/>
            <person name="Land M."/>
            <person name="Hauser L."/>
            <person name="Chertkov O."/>
            <person name="Del Rio T.G."/>
            <person name="Nolan M."/>
            <person name="Copeland A."/>
            <person name="Tice H."/>
            <person name="Cheng J.F."/>
            <person name="Lucas S."/>
            <person name="Han C."/>
            <person name="Goodwin L."/>
            <person name="Pitluck S."/>
            <person name="Ivanova N."/>
            <person name="Ovchinikova G."/>
            <person name="Pati A."/>
            <person name="Chen A."/>
            <person name="Palaniappan K."/>
            <person name="Mavromatis K."/>
            <person name="Liolios K."/>
            <person name="Brettin T."/>
            <person name="Fiebig A."/>
            <person name="Rohde M."/>
            <person name="Abt B."/>
            <person name="Goker M."/>
            <person name="Detter J.C."/>
            <person name="Woyke T."/>
            <person name="Bristow J."/>
            <person name="Eisen J.A."/>
            <person name="Markowitz V."/>
            <person name="Hugenholtz P."/>
            <person name="Kyrpides N.C."/>
            <person name="Klenk H.P."/>
            <person name="Lapidus A."/>
        </authorList>
    </citation>
    <scope>NUCLEOTIDE SEQUENCE [LARGE SCALE GENOMIC DNA]</scope>
    <source>
        <strain evidence="2">DSM 44963</strain>
    </source>
</reference>
<protein>
    <submittedName>
        <fullName evidence="1">Uncharacterized protein</fullName>
    </submittedName>
</protein>
<name>D6U7W3_KTERA</name>
<dbReference type="AlphaFoldDB" id="D6U7W3"/>